<reference evidence="2 3" key="1">
    <citation type="submission" date="2010-04" db="EMBL/GenBank/DDBJ databases">
        <title>The genome of Herbaspirillum seropedicae SmR1, an endophytic, nitrogen-fixing, plant-growth promoting beta-Proteobacteria.</title>
        <authorList>
            <person name="Pedrosa F.O."/>
            <person name="Monteiro R.A."/>
            <person name="Wassem R."/>
            <person name="Cruz L.M."/>
            <person name="Ayub R.A."/>
            <person name="Colauto N.B."/>
            <person name="Fernandez M.A."/>
            <person name="Fungaro M.H.P."/>
            <person name="Grisard E.C."/>
            <person name="Hungria M."/>
            <person name="Madeira H.M.F."/>
            <person name="Nodari R.O."/>
            <person name="Osaku C.A."/>
            <person name="Petzl-Erler M.L."/>
            <person name="Terenzi H."/>
            <person name="Vieira L.G.E."/>
            <person name="Almeida M.I.M."/>
            <person name="Alves L.R."/>
            <person name="Arantes O.M.N."/>
            <person name="Balsanelli E."/>
            <person name="Barcellos F.G."/>
            <person name="Baura V.A."/>
            <person name="Binde D.R."/>
            <person name="Campo R.J."/>
            <person name="Chubatsu L.S."/>
            <person name="Chueire L.M.O."/>
            <person name="Ciferri R.R."/>
            <person name="Correa L.C."/>
            <person name="da Conceicao Silva J.L."/>
            <person name="Dabul A.N.G."/>
            <person name="Dambros B.P."/>
            <person name="Faoro H."/>
            <person name="Favetti A."/>
            <person name="Friedermann G."/>
            <person name="Furlaneto M.C."/>
            <person name="Gasques L.S."/>
            <person name="Gimenes C.C.T."/>
            <person name="Gioppo N.M.R."/>
            <person name="Glienke-Blanco C."/>
            <person name="Godoy L.P."/>
            <person name="Guerra M.P."/>
            <person name="Karp S."/>
            <person name="Kava-Cordeiro V."/>
            <person name="Margarido V.P."/>
            <person name="Mathioni S.M."/>
            <person name="Menck-Soares M.A."/>
            <person name="Murace N.K."/>
            <person name="Nicolas M.F."/>
            <person name="Oliveira C.E.C."/>
            <person name="Pagnan N.A.B."/>
            <person name="Pamphile J.A."/>
            <person name="Patussi E.V."/>
            <person name="Pereira L.F.P."/>
            <person name="Pereira-Ferrari L."/>
            <person name="Pinto F.G.S."/>
            <person name="Precoma C."/>
            <person name="Prioli A.J."/>
            <person name="Prioli S.M.A.P."/>
            <person name="Raittz R.T."/>
            <person name="Ramos H.J.O."/>
            <person name="Ribeiro E.M.S.F."/>
            <person name="Rigo L.U."/>
            <person name="Rocha C.L.M.S.C."/>
            <person name="Rocha S.N."/>
            <person name="Santos K."/>
            <person name="Satori D."/>
            <person name="Silva A.G."/>
            <person name="Simao R.C.G."/>
            <person name="Soares M.A.M."/>
            <person name="Souza E.M."/>
            <person name="Steffens M.B.R."/>
            <person name="Steindel M."/>
            <person name="Tadra-Sfeir M.Z."/>
            <person name="Takahashi E.K."/>
            <person name="Torres R.A."/>
            <person name="Valle J.S."/>
            <person name="Vernal J.I."/>
            <person name="Vilas-Boas L.A."/>
            <person name="Watanabe M.A.E."/>
            <person name="Weiss V.A."/>
            <person name="Yates M.A."/>
            <person name="Souza E.M."/>
        </authorList>
    </citation>
    <scope>NUCLEOTIDE SEQUENCE [LARGE SCALE GENOMIC DNA]</scope>
    <source>
        <strain evidence="2 3">SmR1</strain>
    </source>
</reference>
<feature type="region of interest" description="Disordered" evidence="1">
    <location>
        <begin position="159"/>
        <end position="179"/>
    </location>
</feature>
<dbReference type="KEGG" id="hse:Hsero_4082"/>
<dbReference type="EMBL" id="CP002039">
    <property type="protein sequence ID" value="ADJ65552.1"/>
    <property type="molecule type" value="Genomic_DNA"/>
</dbReference>
<accession>D8ITC2</accession>
<organism evidence="2 3">
    <name type="scientific">Herbaspirillum seropedicae (strain SmR1)</name>
    <dbReference type="NCBI Taxonomy" id="757424"/>
    <lineage>
        <taxon>Bacteria</taxon>
        <taxon>Pseudomonadati</taxon>
        <taxon>Pseudomonadota</taxon>
        <taxon>Betaproteobacteria</taxon>
        <taxon>Burkholderiales</taxon>
        <taxon>Oxalobacteraceae</taxon>
        <taxon>Herbaspirillum</taxon>
    </lineage>
</organism>
<keyword evidence="3" id="KW-1185">Reference proteome</keyword>
<dbReference type="OrthoDB" id="8722946at2"/>
<dbReference type="Gene3D" id="3.90.190.10">
    <property type="entry name" value="Protein tyrosine phosphatase superfamily"/>
    <property type="match status" value="1"/>
</dbReference>
<evidence type="ECO:0008006" key="4">
    <source>
        <dbReference type="Google" id="ProtNLM"/>
    </source>
</evidence>
<evidence type="ECO:0000313" key="2">
    <source>
        <dbReference type="EMBL" id="ADJ65552.1"/>
    </source>
</evidence>
<protein>
    <recommendedName>
        <fullName evidence="4">Tyrosine specific protein phosphatases domain-containing protein</fullName>
    </recommendedName>
</protein>
<dbReference type="HOGENOM" id="CLU_107934_0_0_4"/>
<dbReference type="SUPFAM" id="SSF52799">
    <property type="entry name" value="(Phosphotyrosine protein) phosphatases II"/>
    <property type="match status" value="1"/>
</dbReference>
<dbReference type="RefSeq" id="WP_013236011.1">
    <property type="nucleotide sequence ID" value="NC_014323.1"/>
</dbReference>
<dbReference type="Proteomes" id="UP000000329">
    <property type="component" value="Chromosome"/>
</dbReference>
<dbReference type="AlphaFoldDB" id="D8ITC2"/>
<evidence type="ECO:0000313" key="3">
    <source>
        <dbReference type="Proteomes" id="UP000000329"/>
    </source>
</evidence>
<evidence type="ECO:0000256" key="1">
    <source>
        <dbReference type="SAM" id="MobiDB-lite"/>
    </source>
</evidence>
<proteinExistence type="predicted"/>
<dbReference type="GeneID" id="31910467"/>
<dbReference type="InterPro" id="IPR029021">
    <property type="entry name" value="Prot-tyrosine_phosphatase-like"/>
</dbReference>
<dbReference type="STRING" id="757424.Hsero_4082"/>
<sequence>MSQRIKDIFAAIHRPPETGKRVLALSKGDAERIPLLPGVAMISIVDADSAQAVLPPYEFLLRLSFSDVDFLAHNLSDRAQKKLGEAMTKAQGLEVNRFVRALPESIHTVIVHCGAGVSRSCGVASALNAIYGFEVEEQRLKGANQSVKKLLIEVAKNQSRSKDNRRAKSKVLRCATKKE</sequence>
<name>D8ITC2_HERSS</name>
<gene>
    <name evidence="2" type="ordered locus">Hsero_4082</name>
</gene>